<comment type="caution">
    <text evidence="2">The sequence shown here is derived from an EMBL/GenBank/DDBJ whole genome shotgun (WGS) entry which is preliminary data.</text>
</comment>
<dbReference type="Gene3D" id="3.30.450.30">
    <property type="entry name" value="Dynein light chain 2a, cytoplasmic"/>
    <property type="match status" value="1"/>
</dbReference>
<dbReference type="Pfam" id="PF03259">
    <property type="entry name" value="Robl_LC7"/>
    <property type="match status" value="1"/>
</dbReference>
<accession>A0ABU6CXU0</accession>
<gene>
    <name evidence="2" type="ORF">VSS37_08070</name>
</gene>
<feature type="domain" description="Roadblock/LAMTOR2" evidence="1">
    <location>
        <begin position="11"/>
        <end position="88"/>
    </location>
</feature>
<dbReference type="RefSeq" id="WP_324694319.1">
    <property type="nucleotide sequence ID" value="NZ_JAYMYJ010000077.1"/>
</dbReference>
<sequence>MLTPQIINQFASSLQRRMPDIENIQIMTVDGLSLYAASDTQLTDTVSALSALLYSAASNLAGFLRAGKSPGMIICMKDFAYIITQLNAECVIGFQVSIRAGTVQTLHAVCDYIETNGGQLSVAY</sequence>
<evidence type="ECO:0000259" key="1">
    <source>
        <dbReference type="Pfam" id="PF03259"/>
    </source>
</evidence>
<evidence type="ECO:0000313" key="2">
    <source>
        <dbReference type="EMBL" id="MEB4590929.1"/>
    </source>
</evidence>
<reference evidence="2 3" key="2">
    <citation type="submission" date="2024-01" db="EMBL/GenBank/DDBJ databases">
        <authorList>
            <person name="Xie X."/>
        </authorList>
    </citation>
    <scope>NUCLEOTIDE SEQUENCE [LARGE SCALE GENOMIC DNA]</scope>
    <source>
        <strain evidence="2">SCUT-1</strain>
    </source>
</reference>
<proteinExistence type="predicted"/>
<dbReference type="EMBL" id="JAYMYJ010000077">
    <property type="protein sequence ID" value="MEB4590929.1"/>
    <property type="molecule type" value="Genomic_DNA"/>
</dbReference>
<dbReference type="Proteomes" id="UP001308005">
    <property type="component" value="Unassembled WGS sequence"/>
</dbReference>
<name>A0ABU6CXU0_9GAMM</name>
<protein>
    <submittedName>
        <fullName evidence="2">Roadblock/LC7 domain-containing protein</fullName>
    </submittedName>
</protein>
<organism evidence="2 3">
    <name type="scientific">Candidatus Thiothrix phosphatis</name>
    <dbReference type="NCBI Taxonomy" id="3112415"/>
    <lineage>
        <taxon>Bacteria</taxon>
        <taxon>Pseudomonadati</taxon>
        <taxon>Pseudomonadota</taxon>
        <taxon>Gammaproteobacteria</taxon>
        <taxon>Thiotrichales</taxon>
        <taxon>Thiotrichaceae</taxon>
        <taxon>Thiothrix</taxon>
    </lineage>
</organism>
<dbReference type="InterPro" id="IPR004942">
    <property type="entry name" value="Roadblock/LAMTOR2_dom"/>
</dbReference>
<dbReference type="SUPFAM" id="SSF103196">
    <property type="entry name" value="Roadblock/LC7 domain"/>
    <property type="match status" value="1"/>
</dbReference>
<evidence type="ECO:0000313" key="3">
    <source>
        <dbReference type="Proteomes" id="UP001308005"/>
    </source>
</evidence>
<keyword evidence="3" id="KW-1185">Reference proteome</keyword>
<reference evidence="3" key="1">
    <citation type="submission" date="2023-07" db="EMBL/GenBank/DDBJ databases">
        <title>The carbon used by Thiothrix.</title>
        <authorList>
            <person name="Chen L."/>
        </authorList>
    </citation>
    <scope>NUCLEOTIDE SEQUENCE [LARGE SCALE GENOMIC DNA]</scope>
</reference>